<dbReference type="RefSeq" id="WP_142495058.1">
    <property type="nucleotide sequence ID" value="NZ_FXTO01000054.1"/>
</dbReference>
<accession>A0A521FT98</accession>
<gene>
    <name evidence="1" type="ORF">SAMN06265173_1543</name>
</gene>
<evidence type="ECO:0000313" key="1">
    <source>
        <dbReference type="EMBL" id="SMO99447.1"/>
    </source>
</evidence>
<dbReference type="EMBL" id="FXTO01000054">
    <property type="protein sequence ID" value="SMO99447.1"/>
    <property type="molecule type" value="Genomic_DNA"/>
</dbReference>
<proteinExistence type="predicted"/>
<dbReference type="Proteomes" id="UP000316030">
    <property type="component" value="Unassembled WGS sequence"/>
</dbReference>
<reference evidence="1 2" key="1">
    <citation type="submission" date="2017-05" db="EMBL/GenBank/DDBJ databases">
        <authorList>
            <person name="Varghese N."/>
            <person name="Submissions S."/>
        </authorList>
    </citation>
    <scope>NUCLEOTIDE SEQUENCE [LARGE SCALE GENOMIC DNA]</scope>
    <source>
        <strain evidence="1 2">DSM 29506</strain>
    </source>
</reference>
<evidence type="ECO:0000313" key="2">
    <source>
        <dbReference type="Proteomes" id="UP000316030"/>
    </source>
</evidence>
<sequence>MSRTIPAALLTALGQRTVRLFYAVELIFDSAPLRLWTGYGTKTIDGQTFTGAGSLLQIGGLEEVADLSARAADLTLSGVPSGLVATALAEPYQGRPCRILFGVTNVSAFVEVFGGQMDTMTIVDSGELCEIRLTVESRLVTLERPRIRRYTHESQQSRHPGDSFFSFVTDLQDKEVVWGRKKA</sequence>
<dbReference type="AlphaFoldDB" id="A0A521FT98"/>
<dbReference type="OrthoDB" id="7770576at2"/>
<name>A0A521FT98_9RHOB</name>
<keyword evidence="2" id="KW-1185">Reference proteome</keyword>
<organism evidence="1 2">
    <name type="scientific">Thalassovita litoralis</name>
    <dbReference type="NCBI Taxonomy" id="1010611"/>
    <lineage>
        <taxon>Bacteria</taxon>
        <taxon>Pseudomonadati</taxon>
        <taxon>Pseudomonadota</taxon>
        <taxon>Alphaproteobacteria</taxon>
        <taxon>Rhodobacterales</taxon>
        <taxon>Roseobacteraceae</taxon>
        <taxon>Thalassovita</taxon>
    </lineage>
</organism>
<protein>
    <submittedName>
        <fullName evidence="1">Uncharacterized protein</fullName>
    </submittedName>
</protein>